<reference evidence="1" key="1">
    <citation type="submission" date="2022-01" db="EMBL/GenBank/DDBJ databases">
        <authorList>
            <person name="Braso-Vives M."/>
        </authorList>
    </citation>
    <scope>NUCLEOTIDE SEQUENCE</scope>
</reference>
<keyword evidence="2" id="KW-1185">Reference proteome</keyword>
<evidence type="ECO:0000313" key="2">
    <source>
        <dbReference type="Proteomes" id="UP000838412"/>
    </source>
</evidence>
<organism evidence="1 2">
    <name type="scientific">Branchiostoma lanceolatum</name>
    <name type="common">Common lancelet</name>
    <name type="synonym">Amphioxus lanceolatum</name>
    <dbReference type="NCBI Taxonomy" id="7740"/>
    <lineage>
        <taxon>Eukaryota</taxon>
        <taxon>Metazoa</taxon>
        <taxon>Chordata</taxon>
        <taxon>Cephalochordata</taxon>
        <taxon>Leptocardii</taxon>
        <taxon>Amphioxiformes</taxon>
        <taxon>Branchiostomatidae</taxon>
        <taxon>Branchiostoma</taxon>
    </lineage>
</organism>
<evidence type="ECO:0000313" key="1">
    <source>
        <dbReference type="EMBL" id="CAH1244668.1"/>
    </source>
</evidence>
<proteinExistence type="predicted"/>
<sequence length="69" mass="8215">MDSPVELRRRSGYHKIPHTSDLCADLPVRLFGPESTALCEIFKYDDYSGPRAEKHGKLMWTFWRQWKME</sequence>
<dbReference type="Proteomes" id="UP000838412">
    <property type="component" value="Chromosome 14"/>
</dbReference>
<accession>A0A8K0EB18</accession>
<dbReference type="EMBL" id="OV696699">
    <property type="protein sequence ID" value="CAH1244668.1"/>
    <property type="molecule type" value="Genomic_DNA"/>
</dbReference>
<protein>
    <submittedName>
        <fullName evidence="1">Hypp7356 protein</fullName>
    </submittedName>
</protein>
<gene>
    <name evidence="1" type="primary">Hypp7356</name>
    <name evidence="1" type="ORF">BLAG_LOCUS7252</name>
</gene>
<dbReference type="AlphaFoldDB" id="A0A8K0EB18"/>
<name>A0A8K0EB18_BRALA</name>